<dbReference type="RefSeq" id="WP_002599171.1">
    <property type="nucleotide sequence ID" value="NZ_LTAY01000111.1"/>
</dbReference>
<dbReference type="AlphaFoldDB" id="A0A1V4SLH2"/>
<dbReference type="OrthoDB" id="1652900at2"/>
<proteinExistence type="inferred from homology"/>
<evidence type="ECO:0000259" key="2">
    <source>
        <dbReference type="Pfam" id="PF07261"/>
    </source>
</evidence>
<dbReference type="InterPro" id="IPR034829">
    <property type="entry name" value="DnaD-like_sf"/>
</dbReference>
<comment type="similarity">
    <text evidence="1">Belongs to the DnaB/DnaD family.</text>
</comment>
<protein>
    <submittedName>
        <fullName evidence="3">Replication initiation and membrane attachment</fullName>
    </submittedName>
</protein>
<evidence type="ECO:0000313" key="3">
    <source>
        <dbReference type="EMBL" id="OPX44710.1"/>
    </source>
</evidence>
<evidence type="ECO:0000313" key="4">
    <source>
        <dbReference type="Proteomes" id="UP000191448"/>
    </source>
</evidence>
<dbReference type="PIRSF" id="PIRSF033722">
    <property type="entry name" value="DnaD_CA_C3587_prd"/>
    <property type="match status" value="1"/>
</dbReference>
<dbReference type="Pfam" id="PF07261">
    <property type="entry name" value="DnaB_2"/>
    <property type="match status" value="2"/>
</dbReference>
<comment type="caution">
    <text evidence="3">The sequence shown here is derived from an EMBL/GenBank/DDBJ whole genome shotgun (WGS) entry which is preliminary data.</text>
</comment>
<dbReference type="Gene3D" id="1.10.10.630">
    <property type="entry name" value="DnaD domain-like"/>
    <property type="match status" value="2"/>
</dbReference>
<reference evidence="3 4" key="1">
    <citation type="submission" date="2016-02" db="EMBL/GenBank/DDBJ databases">
        <title>Genome sequence of Clostridium thermobutyricum DSM 4928.</title>
        <authorList>
            <person name="Poehlein A."/>
            <person name="Daniel R."/>
        </authorList>
    </citation>
    <scope>NUCLEOTIDE SEQUENCE [LARGE SCALE GENOMIC DNA]</scope>
    <source>
        <strain evidence="3 4">DSM 4928</strain>
    </source>
</reference>
<organism evidence="3 4">
    <name type="scientific">Clostridium thermobutyricum DSM 4928</name>
    <dbReference type="NCBI Taxonomy" id="1121339"/>
    <lineage>
        <taxon>Bacteria</taxon>
        <taxon>Bacillati</taxon>
        <taxon>Bacillota</taxon>
        <taxon>Clostridia</taxon>
        <taxon>Eubacteriales</taxon>
        <taxon>Clostridiaceae</taxon>
        <taxon>Clostridium</taxon>
    </lineage>
</organism>
<accession>A0A1V4SLH2</accession>
<dbReference type="Proteomes" id="UP000191448">
    <property type="component" value="Unassembled WGS sequence"/>
</dbReference>
<sequence length="329" mass="38826">MSTFVLKNKALNYTPVSNVFIEQYMPKARGEFVKVYLLLLKQNMNGEPGIGSEIMARMLNLLESDIMNALHYWNEEGLIKLSPLDRLGNFSIEFLPLDSEKAIESEEDESILNSLTEPDITSMLKDVEKILSRTLNYKEMQICIEWNKKFLFTTELITLLVEYCASKGKSHFRYMDTVASAWNEKNVRTVSQAQTLIAKEEDKWKKIKEILKYLGIKNTDLMKPQEDMLEKWLFIYNFKLEIIQKACDRCFQRLNRADFKYIDSILTDWNKNNIRTVTDIELKDINFKKAQGNKTFYKNQNQSNQKIKNFREKNYDYDALERELLGWDD</sequence>
<dbReference type="PANTHER" id="PTHR37293">
    <property type="entry name" value="PHAGE REPLICATION PROTEIN-RELATED"/>
    <property type="match status" value="1"/>
</dbReference>
<dbReference type="NCBIfam" id="TIGR01446">
    <property type="entry name" value="DnaD_dom"/>
    <property type="match status" value="2"/>
</dbReference>
<dbReference type="EMBL" id="LTAY01000111">
    <property type="protein sequence ID" value="OPX44710.1"/>
    <property type="molecule type" value="Genomic_DNA"/>
</dbReference>
<dbReference type="PANTHER" id="PTHR37293:SF5">
    <property type="entry name" value="DNA REPLICATION PROTEIN"/>
    <property type="match status" value="1"/>
</dbReference>
<dbReference type="SUPFAM" id="SSF158499">
    <property type="entry name" value="DnaD domain-like"/>
    <property type="match status" value="2"/>
</dbReference>
<evidence type="ECO:0000256" key="1">
    <source>
        <dbReference type="ARBA" id="ARBA00093462"/>
    </source>
</evidence>
<feature type="domain" description="DnaB/C C-terminal" evidence="2">
    <location>
        <begin position="125"/>
        <end position="194"/>
    </location>
</feature>
<dbReference type="InterPro" id="IPR017019">
    <property type="entry name" value="DNA_replication_prd_bac"/>
</dbReference>
<gene>
    <name evidence="3" type="ORF">CLTHE_32340</name>
</gene>
<dbReference type="InterPro" id="IPR053162">
    <property type="entry name" value="DnaD"/>
</dbReference>
<feature type="domain" description="DnaB/C C-terminal" evidence="2">
    <location>
        <begin position="226"/>
        <end position="281"/>
    </location>
</feature>
<name>A0A1V4SLH2_9CLOT</name>
<dbReference type="InterPro" id="IPR006343">
    <property type="entry name" value="DnaB/C_C"/>
</dbReference>